<dbReference type="InterPro" id="IPR016032">
    <property type="entry name" value="Sig_transdc_resp-reg_C-effctor"/>
</dbReference>
<keyword evidence="1" id="KW-0805">Transcription regulation</keyword>
<sequence length="319" mass="34593">MHRSPGRSPCITILNPGNIISDLFIVRIDGGNEPPTFVILQYFREDSKCSRIIPKKGRSRRRSCPFWRDRWSVRASLIHRLPYSSPVRAAAVEAAVPGRTRIGLVDSSRLTRECLASALVAQGADFAVRSFVTAEDCIDAAGEGFDLLLCHAHEDGPAAKAVLADIAALREAFPGLPIVVLHDAAETPDTGFVRLLFQEGAQGFVPTRMVGIPLAVAAIRFVQAGGRFAPVDLLLDDRPPPPSGFAPGDDFLTPRQKLVFAHLRQGKANKIIAYELGVSESTVKVHIKNIMRKIGATNRTQAVYKAQSALLRAFAPDAG</sequence>
<dbReference type="SUPFAM" id="SSF46894">
    <property type="entry name" value="C-terminal effector domain of the bipartite response regulators"/>
    <property type="match status" value="1"/>
</dbReference>
<evidence type="ECO:0000256" key="1">
    <source>
        <dbReference type="ARBA" id="ARBA00023015"/>
    </source>
</evidence>
<organism evidence="7 8">
    <name type="scientific">Acidiphilium multivorum (strain DSM 11245 / JCM 8867 / NBRC 100883 / AIU 301)</name>
    <dbReference type="NCBI Taxonomy" id="926570"/>
    <lineage>
        <taxon>Bacteria</taxon>
        <taxon>Pseudomonadati</taxon>
        <taxon>Pseudomonadota</taxon>
        <taxon>Alphaproteobacteria</taxon>
        <taxon>Acetobacterales</taxon>
        <taxon>Acidocellaceae</taxon>
        <taxon>Acidiphilium</taxon>
    </lineage>
</organism>
<evidence type="ECO:0000313" key="7">
    <source>
        <dbReference type="EMBL" id="BAJ81130.1"/>
    </source>
</evidence>
<accession>F0IZC0</accession>
<feature type="domain" description="Response regulatory" evidence="6">
    <location>
        <begin position="101"/>
        <end position="222"/>
    </location>
</feature>
<evidence type="ECO:0000259" key="6">
    <source>
        <dbReference type="PROSITE" id="PS50110"/>
    </source>
</evidence>
<dbReference type="KEGG" id="amv:ACMV_17830"/>
<keyword evidence="8" id="KW-1185">Reference proteome</keyword>
<dbReference type="GO" id="GO:0003677">
    <property type="term" value="F:DNA binding"/>
    <property type="evidence" value="ECO:0007669"/>
    <property type="project" value="UniProtKB-KW"/>
</dbReference>
<dbReference type="PRINTS" id="PR00038">
    <property type="entry name" value="HTHLUXR"/>
</dbReference>
<dbReference type="InterPro" id="IPR000792">
    <property type="entry name" value="Tscrpt_reg_LuxR_C"/>
</dbReference>
<dbReference type="PANTHER" id="PTHR44688:SF16">
    <property type="entry name" value="DNA-BINDING TRANSCRIPTIONAL ACTIVATOR DEVR_DOSR"/>
    <property type="match status" value="1"/>
</dbReference>
<reference evidence="7 8" key="1">
    <citation type="submission" date="2010-12" db="EMBL/GenBank/DDBJ databases">
        <title>Whole genome sequence of Acidiphilium multivorum AIU301.</title>
        <authorList>
            <person name="Narita-Yamada S."/>
            <person name="Nakamura S."/>
            <person name="Ito N."/>
            <person name="Takarada H."/>
            <person name="Katano Y."/>
            <person name="Nakazawa H."/>
            <person name="Hosoyama A."/>
            <person name="Yamada R."/>
            <person name="Fujita N."/>
        </authorList>
    </citation>
    <scope>NUCLEOTIDE SEQUENCE [LARGE SCALE GENOMIC DNA]</scope>
    <source>
        <strain evidence="8">DSM 11245 / JCM 8867 / AIU301</strain>
    </source>
</reference>
<proteinExistence type="predicted"/>
<dbReference type="HOGENOM" id="CLU_000445_90_8_5"/>
<dbReference type="InterPro" id="IPR001789">
    <property type="entry name" value="Sig_transdc_resp-reg_receiver"/>
</dbReference>
<keyword evidence="3" id="KW-0804">Transcription</keyword>
<dbReference type="GO" id="GO:0000160">
    <property type="term" value="P:phosphorelay signal transduction system"/>
    <property type="evidence" value="ECO:0007669"/>
    <property type="project" value="InterPro"/>
</dbReference>
<dbReference type="PANTHER" id="PTHR44688">
    <property type="entry name" value="DNA-BINDING TRANSCRIPTIONAL ACTIVATOR DEVR_DOSR"/>
    <property type="match status" value="1"/>
</dbReference>
<name>F0IZC0_ACIMA</name>
<dbReference type="GO" id="GO:0006355">
    <property type="term" value="P:regulation of DNA-templated transcription"/>
    <property type="evidence" value="ECO:0007669"/>
    <property type="project" value="InterPro"/>
</dbReference>
<keyword evidence="2" id="KW-0238">DNA-binding</keyword>
<evidence type="ECO:0000259" key="5">
    <source>
        <dbReference type="PROSITE" id="PS50043"/>
    </source>
</evidence>
<evidence type="ECO:0000256" key="3">
    <source>
        <dbReference type="ARBA" id="ARBA00023163"/>
    </source>
</evidence>
<dbReference type="SMART" id="SM00421">
    <property type="entry name" value="HTH_LUXR"/>
    <property type="match status" value="1"/>
</dbReference>
<dbReference type="CDD" id="cd06170">
    <property type="entry name" value="LuxR_C_like"/>
    <property type="match status" value="1"/>
</dbReference>
<dbReference type="Pfam" id="PF00196">
    <property type="entry name" value="GerE"/>
    <property type="match status" value="1"/>
</dbReference>
<dbReference type="OrthoDB" id="7345476at2"/>
<dbReference type="PROSITE" id="PS50110">
    <property type="entry name" value="RESPONSE_REGULATORY"/>
    <property type="match status" value="1"/>
</dbReference>
<dbReference type="PROSITE" id="PS00622">
    <property type="entry name" value="HTH_LUXR_1"/>
    <property type="match status" value="1"/>
</dbReference>
<dbReference type="Gene3D" id="3.40.50.2300">
    <property type="match status" value="1"/>
</dbReference>
<feature type="domain" description="HTH luxR-type" evidence="5">
    <location>
        <begin position="248"/>
        <end position="310"/>
    </location>
</feature>
<evidence type="ECO:0000256" key="2">
    <source>
        <dbReference type="ARBA" id="ARBA00023125"/>
    </source>
</evidence>
<gene>
    <name evidence="7" type="ordered locus">ACMV_17830</name>
</gene>
<comment type="caution">
    <text evidence="4">Lacks conserved residue(s) required for the propagation of feature annotation.</text>
</comment>
<protein>
    <submittedName>
        <fullName evidence="7">LuxR family transcriptional regulator</fullName>
    </submittedName>
</protein>
<dbReference type="AlphaFoldDB" id="F0IZC0"/>
<evidence type="ECO:0000313" key="8">
    <source>
        <dbReference type="Proteomes" id="UP000007100"/>
    </source>
</evidence>
<dbReference type="Proteomes" id="UP000007100">
    <property type="component" value="Chromosome"/>
</dbReference>
<evidence type="ECO:0000256" key="4">
    <source>
        <dbReference type="PROSITE-ProRule" id="PRU00169"/>
    </source>
</evidence>
<dbReference type="PROSITE" id="PS50043">
    <property type="entry name" value="HTH_LUXR_2"/>
    <property type="match status" value="1"/>
</dbReference>
<dbReference type="EMBL" id="AP012035">
    <property type="protein sequence ID" value="BAJ81130.1"/>
    <property type="molecule type" value="Genomic_DNA"/>
</dbReference>